<proteinExistence type="inferred from homology"/>
<keyword evidence="3" id="KW-0731">Sigma factor</keyword>
<evidence type="ECO:0000259" key="8">
    <source>
        <dbReference type="Pfam" id="PF13490"/>
    </source>
</evidence>
<dbReference type="Pfam" id="PF04542">
    <property type="entry name" value="Sigma70_r2"/>
    <property type="match status" value="1"/>
</dbReference>
<dbReference type="EMBL" id="JBIYEW010000003">
    <property type="protein sequence ID" value="MFK4637343.1"/>
    <property type="molecule type" value="Genomic_DNA"/>
</dbReference>
<keyword evidence="5" id="KW-0804">Transcription</keyword>
<dbReference type="NCBIfam" id="TIGR02937">
    <property type="entry name" value="sigma70-ECF"/>
    <property type="match status" value="1"/>
</dbReference>
<evidence type="ECO:0000259" key="7">
    <source>
        <dbReference type="Pfam" id="PF04542"/>
    </source>
</evidence>
<organism evidence="9 10">
    <name type="scientific">Paenarthrobacter histidinolovorans</name>
    <dbReference type="NCBI Taxonomy" id="43664"/>
    <lineage>
        <taxon>Bacteria</taxon>
        <taxon>Bacillati</taxon>
        <taxon>Actinomycetota</taxon>
        <taxon>Actinomycetes</taxon>
        <taxon>Micrococcales</taxon>
        <taxon>Micrococcaceae</taxon>
        <taxon>Paenarthrobacter</taxon>
    </lineage>
</organism>
<dbReference type="Pfam" id="PF13490">
    <property type="entry name" value="zf-HC2"/>
    <property type="match status" value="1"/>
</dbReference>
<dbReference type="InterPro" id="IPR013324">
    <property type="entry name" value="RNA_pol_sigma_r3/r4-like"/>
</dbReference>
<feature type="compositionally biased region" description="Low complexity" evidence="6">
    <location>
        <begin position="350"/>
        <end position="364"/>
    </location>
</feature>
<evidence type="ECO:0000256" key="3">
    <source>
        <dbReference type="ARBA" id="ARBA00023082"/>
    </source>
</evidence>
<comment type="similarity">
    <text evidence="1">Belongs to the sigma-70 factor family. ECF subfamily.</text>
</comment>
<dbReference type="Gene3D" id="1.10.10.1320">
    <property type="entry name" value="Anti-sigma factor, zinc-finger domain"/>
    <property type="match status" value="1"/>
</dbReference>
<sequence length="539" mass="56141">MDQVLTSGAGGASPTLAAENDSDPQILNLVRQGVTDAFDTLYKRHVQIAHYVARTQSDNPSDADDVVAEAFATIFQSLKDGKGPREFFRSYLLTVVRRTAHERNRKARLTQTAADDAILDSAVHDDDPVVGDLESSIMAGAFKSLPERWQAVLFHLDIEGLKPAAVAPLVGLTPNGVSSLAIRAREGLRQAYLQHHISRSVDQACDEFAGQLGKYVRNALKRTSKEKVETHLEDCAKCTALLMELNDIQGGMRAILFPLVAGVAFTPAAAAAVGWPGAGAGAVGGKAAAVGLHGISQSWKIPAASVVGVAALAGVLTWFLQPVPGPASVTVAESPASIPTTKEQVPNPVPSGSAAPEPSATAEPPLLPVAGPTAAPSETASQPPAVVIPPEEPPGRRAVLVDPGITYSTTAPQTAPPAAPPRQTVEATFTAASEGPGPLHRNLYIRFSLSGDASPGAAEAIFSLPAESTFVADQAVLPAGWGCDVSEPHQIRCTAADLDADQLAFVLPVTMEEGATSSTVAYQLGGQDIVPKSFISTFH</sequence>
<evidence type="ECO:0000256" key="4">
    <source>
        <dbReference type="ARBA" id="ARBA00023125"/>
    </source>
</evidence>
<dbReference type="InterPro" id="IPR036388">
    <property type="entry name" value="WH-like_DNA-bd_sf"/>
</dbReference>
<dbReference type="SUPFAM" id="SSF88659">
    <property type="entry name" value="Sigma3 and sigma4 domains of RNA polymerase sigma factors"/>
    <property type="match status" value="1"/>
</dbReference>
<dbReference type="Gene3D" id="1.10.10.10">
    <property type="entry name" value="Winged helix-like DNA-binding domain superfamily/Winged helix DNA-binding domain"/>
    <property type="match status" value="1"/>
</dbReference>
<dbReference type="PANTHER" id="PTHR43133:SF8">
    <property type="entry name" value="RNA POLYMERASE SIGMA FACTOR HI_1459-RELATED"/>
    <property type="match status" value="1"/>
</dbReference>
<evidence type="ECO:0000256" key="5">
    <source>
        <dbReference type="ARBA" id="ARBA00023163"/>
    </source>
</evidence>
<evidence type="ECO:0000313" key="9">
    <source>
        <dbReference type="EMBL" id="MFK4637343.1"/>
    </source>
</evidence>
<accession>A0ABW8N153</accession>
<feature type="domain" description="Putative zinc-finger" evidence="8">
    <location>
        <begin position="205"/>
        <end position="238"/>
    </location>
</feature>
<gene>
    <name evidence="9" type="ORF">ABIA52_000232</name>
</gene>
<dbReference type="RefSeq" id="WP_404593280.1">
    <property type="nucleotide sequence ID" value="NZ_JBIYEW010000003.1"/>
</dbReference>
<dbReference type="Gene3D" id="1.10.1740.10">
    <property type="match status" value="1"/>
</dbReference>
<feature type="region of interest" description="Disordered" evidence="6">
    <location>
        <begin position="1"/>
        <end position="20"/>
    </location>
</feature>
<dbReference type="InterPro" id="IPR014284">
    <property type="entry name" value="RNA_pol_sigma-70_dom"/>
</dbReference>
<dbReference type="InterPro" id="IPR013325">
    <property type="entry name" value="RNA_pol_sigma_r2"/>
</dbReference>
<dbReference type="InterPro" id="IPR039425">
    <property type="entry name" value="RNA_pol_sigma-70-like"/>
</dbReference>
<name>A0ABW8N153_9MICC</name>
<feature type="region of interest" description="Disordered" evidence="6">
    <location>
        <begin position="329"/>
        <end position="394"/>
    </location>
</feature>
<dbReference type="Proteomes" id="UP001620520">
    <property type="component" value="Unassembled WGS sequence"/>
</dbReference>
<feature type="domain" description="RNA polymerase sigma-70 region 2" evidence="7">
    <location>
        <begin position="41"/>
        <end position="108"/>
    </location>
</feature>
<evidence type="ECO:0000313" key="10">
    <source>
        <dbReference type="Proteomes" id="UP001620520"/>
    </source>
</evidence>
<dbReference type="PANTHER" id="PTHR43133">
    <property type="entry name" value="RNA POLYMERASE ECF-TYPE SIGMA FACTO"/>
    <property type="match status" value="1"/>
</dbReference>
<evidence type="ECO:0000256" key="2">
    <source>
        <dbReference type="ARBA" id="ARBA00023015"/>
    </source>
</evidence>
<evidence type="ECO:0000256" key="1">
    <source>
        <dbReference type="ARBA" id="ARBA00010641"/>
    </source>
</evidence>
<dbReference type="InterPro" id="IPR007627">
    <property type="entry name" value="RNA_pol_sigma70_r2"/>
</dbReference>
<keyword evidence="4" id="KW-0238">DNA-binding</keyword>
<keyword evidence="10" id="KW-1185">Reference proteome</keyword>
<evidence type="ECO:0000256" key="6">
    <source>
        <dbReference type="SAM" id="MobiDB-lite"/>
    </source>
</evidence>
<comment type="caution">
    <text evidence="9">The sequence shown here is derived from an EMBL/GenBank/DDBJ whole genome shotgun (WGS) entry which is preliminary data.</text>
</comment>
<keyword evidence="2" id="KW-0805">Transcription regulation</keyword>
<dbReference type="InterPro" id="IPR027383">
    <property type="entry name" value="Znf_put"/>
</dbReference>
<dbReference type="SUPFAM" id="SSF88946">
    <property type="entry name" value="Sigma2 domain of RNA polymerase sigma factors"/>
    <property type="match status" value="1"/>
</dbReference>
<dbReference type="InterPro" id="IPR041916">
    <property type="entry name" value="Anti_sigma_zinc_sf"/>
</dbReference>
<protein>
    <submittedName>
        <fullName evidence="9">RNA polymerase sigma factor (Sigma-70 family)</fullName>
    </submittedName>
</protein>
<reference evidence="9 10" key="1">
    <citation type="submission" date="2024-10" db="EMBL/GenBank/DDBJ databases">
        <title>Novel secondary metabolite-producing bacteria for plant disease control.</title>
        <authorList>
            <person name="Chevrette M."/>
        </authorList>
    </citation>
    <scope>NUCLEOTIDE SEQUENCE [LARGE SCALE GENOMIC DNA]</scope>
    <source>
        <strain evidence="9 10">J30 TE3557</strain>
    </source>
</reference>